<name>A0A8K0ST32_9HYPO</name>
<dbReference type="Proteomes" id="UP000813444">
    <property type="component" value="Unassembled WGS sequence"/>
</dbReference>
<dbReference type="AlphaFoldDB" id="A0A8K0ST32"/>
<accession>A0A8K0ST32</accession>
<evidence type="ECO:0000313" key="1">
    <source>
        <dbReference type="EMBL" id="KAH7316669.1"/>
    </source>
</evidence>
<evidence type="ECO:0000313" key="2">
    <source>
        <dbReference type="Proteomes" id="UP000813444"/>
    </source>
</evidence>
<organism evidence="1 2">
    <name type="scientific">Stachybotrys elegans</name>
    <dbReference type="NCBI Taxonomy" id="80388"/>
    <lineage>
        <taxon>Eukaryota</taxon>
        <taxon>Fungi</taxon>
        <taxon>Dikarya</taxon>
        <taxon>Ascomycota</taxon>
        <taxon>Pezizomycotina</taxon>
        <taxon>Sordariomycetes</taxon>
        <taxon>Hypocreomycetidae</taxon>
        <taxon>Hypocreales</taxon>
        <taxon>Stachybotryaceae</taxon>
        <taxon>Stachybotrys</taxon>
    </lineage>
</organism>
<dbReference type="EMBL" id="JAGPNK010000008">
    <property type="protein sequence ID" value="KAH7316669.1"/>
    <property type="molecule type" value="Genomic_DNA"/>
</dbReference>
<comment type="caution">
    <text evidence="1">The sequence shown here is derived from an EMBL/GenBank/DDBJ whole genome shotgun (WGS) entry which is preliminary data.</text>
</comment>
<protein>
    <submittedName>
        <fullName evidence="1">Uncharacterized protein</fullName>
    </submittedName>
</protein>
<sequence length="184" mass="20237">MTVWECGGFLMHFVGIARAKHHHRNILELLQRSSSAATLLSGTLEHRNALTNERLQKAREEIAVTAEGSLEQTSASNDRALTVVATLYRIPSSRNPQHTTRANRRRRATHGICRDLEVCSGAGAHGSRDLGCCGRAPGRKRMVLPRYLSRATRDRVKFAKAALLNLLIKNVVPGADILVPPSES</sequence>
<gene>
    <name evidence="1" type="ORF">B0I35DRAFT_461312</name>
</gene>
<proteinExistence type="predicted"/>
<reference evidence="1" key="1">
    <citation type="journal article" date="2021" name="Nat. Commun.">
        <title>Genetic determinants of endophytism in the Arabidopsis root mycobiome.</title>
        <authorList>
            <person name="Mesny F."/>
            <person name="Miyauchi S."/>
            <person name="Thiergart T."/>
            <person name="Pickel B."/>
            <person name="Atanasova L."/>
            <person name="Karlsson M."/>
            <person name="Huettel B."/>
            <person name="Barry K.W."/>
            <person name="Haridas S."/>
            <person name="Chen C."/>
            <person name="Bauer D."/>
            <person name="Andreopoulos W."/>
            <person name="Pangilinan J."/>
            <person name="LaButti K."/>
            <person name="Riley R."/>
            <person name="Lipzen A."/>
            <person name="Clum A."/>
            <person name="Drula E."/>
            <person name="Henrissat B."/>
            <person name="Kohler A."/>
            <person name="Grigoriev I.V."/>
            <person name="Martin F.M."/>
            <person name="Hacquard S."/>
        </authorList>
    </citation>
    <scope>NUCLEOTIDE SEQUENCE</scope>
    <source>
        <strain evidence="1">MPI-CAGE-CH-0235</strain>
    </source>
</reference>
<keyword evidence="2" id="KW-1185">Reference proteome</keyword>